<evidence type="ECO:0000313" key="6">
    <source>
        <dbReference type="Proteomes" id="UP000430295"/>
    </source>
</evidence>
<name>A0A6I3PA28_STRPA</name>
<dbReference type="AlphaFoldDB" id="A0A6I3PA28"/>
<evidence type="ECO:0000256" key="3">
    <source>
        <dbReference type="SAM" id="SignalP"/>
    </source>
</evidence>
<dbReference type="InterPro" id="IPR013688">
    <property type="entry name" value="GBS_Bsp-like"/>
</dbReference>
<feature type="region of interest" description="Disordered" evidence="2">
    <location>
        <begin position="35"/>
        <end position="59"/>
    </location>
</feature>
<keyword evidence="3" id="KW-0732">Signal</keyword>
<dbReference type="InterPro" id="IPR002053">
    <property type="entry name" value="Glyco_hydro_25"/>
</dbReference>
<feature type="chain" id="PRO_5026044934" evidence="3">
    <location>
        <begin position="32"/>
        <end position="1162"/>
    </location>
</feature>
<sequence>MYKGRTMRKKDLIYFASAALLLSVSAQVAKADEVTSNEPVTTDNNHQQVAPSVETKAGEELVPATSYTAPATVVESTERASQPVDSAVTSSVSSEETASATESTTTAPQEKPSVGASTFFDAGSHAPASRSTDVAVQLKTFVDVSSHNGDISVEDYRVLANKGVGGVVVKLTENTWYNNPNAASQIRNAQAVGLQVSTYHFSRYTTEEAARAEARFYIAAAQRLGLPKSTLMVNDFEDAKMQPNINSNTQAWADEMRKNGYTNLMFYTSASWLDENNLHKKGPVNTAQFGIENFWVAQYPAPKLSANDAKTLRYNGKAGAWQFSSQAELLPGKHLFDHNIDYTGRFTANYKQTSDPTQGNLSGKISVINNDTMTGRFDVLISDVKAPNGVASVSVPIWSDVNGQDDLVWYVATKQNDGTYKVSVKASDHKNSTGKYNIHLYYNQLNGKQIGVTTSSTEVSIGKRPNVPVSADLSIDVDKSAGTFTITAKNLKGFENYKEIKIPFWSHAKGMDDIKWYTPVRQSDGSYKVVAKAIDHENVDGRYEAQIFYYDAQGQRKFVQKAFAEYSTGKPNVPVSADLSIDVDKSAGTFTITAKNLKGFENYKEIKIPFWSHARGMDDIKWYTPVRQSDGSYKVVAKAIDHENVDGRYEAQIFYYDAQGQRKFVQKSFAEYSTGKPNVPVSADLSIDVDKSAGTFTIIAKNLKGFENYKEIKIPFWSHARGMDDIKWYTPVRQSDGSYKVIAKASDHENVDGRYEAQIFYYDAQGQRQFVQKSFAEYKKEQPLSGTLSIENNNKDTGTFDVIIKDVYSPKGVRTVQVPIWSAKDGQDDIRWYEAARQANGDYKVSVTASDHKNSTGLYYIHLYYIQNDGSRVGVGGTSTEVEFRNAKTKTQTGIKNVNSGAGTYTVTVDQAPQGRQIKKISVAVWSESNQSNLYWYDAFPTNAHTEVNVSTINHKNLVGNYTTHVYVNYVDGGVEGFNLGQTALSPRVTVDQTAYNPHVSNGQRDRILRAAASLVGVRGGTAAHQQLVNDYNSVRPLPVGYAVKNSDDWCDIFVTTVFQREGLSGLIGRECGVERHIQIFKRLGIWNEDGTTTPKAGDIITFNWDQNSQPNNGFADHIGIVESVSNGIIHTIEGNSNNQVRRNTYRIGHGNIRGFATPRYQ</sequence>
<dbReference type="SUPFAM" id="SSF54001">
    <property type="entry name" value="Cysteine proteinases"/>
    <property type="match status" value="1"/>
</dbReference>
<evidence type="ECO:0000259" key="4">
    <source>
        <dbReference type="Pfam" id="PF05257"/>
    </source>
</evidence>
<dbReference type="GO" id="GO:0016052">
    <property type="term" value="P:carbohydrate catabolic process"/>
    <property type="evidence" value="ECO:0007669"/>
    <property type="project" value="TreeGrafter"/>
</dbReference>
<dbReference type="Pfam" id="PF05257">
    <property type="entry name" value="CHAP"/>
    <property type="match status" value="1"/>
</dbReference>
<comment type="similarity">
    <text evidence="1">Belongs to the glycosyl hydrolase 25 family.</text>
</comment>
<dbReference type="GO" id="GO:0003796">
    <property type="term" value="F:lysozyme activity"/>
    <property type="evidence" value="ECO:0007669"/>
    <property type="project" value="InterPro"/>
</dbReference>
<evidence type="ECO:0000256" key="2">
    <source>
        <dbReference type="SAM" id="MobiDB-lite"/>
    </source>
</evidence>
<reference evidence="5 6" key="1">
    <citation type="journal article" date="2019" name="Nat. Med.">
        <title>A library of human gut bacterial isolates paired with longitudinal multiomics data enables mechanistic microbiome research.</title>
        <authorList>
            <person name="Poyet M."/>
            <person name="Groussin M."/>
            <person name="Gibbons S.M."/>
            <person name="Avila-Pacheco J."/>
            <person name="Jiang X."/>
            <person name="Kearney S.M."/>
            <person name="Perrotta A.R."/>
            <person name="Berdy B."/>
            <person name="Zhao S."/>
            <person name="Lieberman T.D."/>
            <person name="Swanson P.K."/>
            <person name="Smith M."/>
            <person name="Roesemann S."/>
            <person name="Alexander J.E."/>
            <person name="Rich S.A."/>
            <person name="Livny J."/>
            <person name="Vlamakis H."/>
            <person name="Clish C."/>
            <person name="Bullock K."/>
            <person name="Deik A."/>
            <person name="Scott J."/>
            <person name="Pierce K.A."/>
            <person name="Xavier R.J."/>
            <person name="Alm E.J."/>
        </authorList>
    </citation>
    <scope>NUCLEOTIDE SEQUENCE [LARGE SCALE GENOMIC DNA]</scope>
    <source>
        <strain evidence="5 6">BIOML-A18</strain>
    </source>
</reference>
<dbReference type="Gene3D" id="2.60.40.3760">
    <property type="match status" value="6"/>
</dbReference>
<comment type="caution">
    <text evidence="5">The sequence shown here is derived from an EMBL/GenBank/DDBJ whole genome shotgun (WGS) entry which is preliminary data.</text>
</comment>
<dbReference type="CDD" id="cd06522">
    <property type="entry name" value="GH25_AtlA-like"/>
    <property type="match status" value="1"/>
</dbReference>
<dbReference type="PROSITE" id="PS51904">
    <property type="entry name" value="GLYCOSYL_HYDROL_F25_2"/>
    <property type="match status" value="1"/>
</dbReference>
<gene>
    <name evidence="5" type="ORF">GMC75_06890</name>
</gene>
<dbReference type="InterPro" id="IPR038765">
    <property type="entry name" value="Papain-like_cys_pep_sf"/>
</dbReference>
<dbReference type="GO" id="GO:0016998">
    <property type="term" value="P:cell wall macromolecule catabolic process"/>
    <property type="evidence" value="ECO:0007669"/>
    <property type="project" value="InterPro"/>
</dbReference>
<feature type="signal peptide" evidence="3">
    <location>
        <begin position="1"/>
        <end position="31"/>
    </location>
</feature>
<evidence type="ECO:0000256" key="1">
    <source>
        <dbReference type="ARBA" id="ARBA00010646"/>
    </source>
</evidence>
<proteinExistence type="inferred from homology"/>
<feature type="region of interest" description="Disordered" evidence="2">
    <location>
        <begin position="73"/>
        <end position="122"/>
    </location>
</feature>
<feature type="compositionally biased region" description="Low complexity" evidence="2">
    <location>
        <begin position="86"/>
        <end position="107"/>
    </location>
</feature>
<accession>A0A6I3PA28</accession>
<dbReference type="PANTHER" id="PTHR34135">
    <property type="entry name" value="LYSOZYME"/>
    <property type="match status" value="1"/>
</dbReference>
<dbReference type="InterPro" id="IPR007921">
    <property type="entry name" value="CHAP_dom"/>
</dbReference>
<dbReference type="Proteomes" id="UP000430295">
    <property type="component" value="Unassembled WGS sequence"/>
</dbReference>
<dbReference type="Gene3D" id="3.20.20.80">
    <property type="entry name" value="Glycosidases"/>
    <property type="match status" value="1"/>
</dbReference>
<evidence type="ECO:0000313" key="5">
    <source>
        <dbReference type="EMBL" id="MTR41404.1"/>
    </source>
</evidence>
<dbReference type="Pfam" id="PF08481">
    <property type="entry name" value="GBS_Bsp-like"/>
    <property type="match status" value="6"/>
</dbReference>
<feature type="domain" description="Peptidase C51" evidence="4">
    <location>
        <begin position="1049"/>
        <end position="1136"/>
    </location>
</feature>
<feature type="compositionally biased region" description="Polar residues" evidence="2">
    <location>
        <begin position="35"/>
        <end position="50"/>
    </location>
</feature>
<protein>
    <submittedName>
        <fullName evidence="5">CHAP domain-containing protein</fullName>
    </submittedName>
</protein>
<dbReference type="SUPFAM" id="SSF51445">
    <property type="entry name" value="(Trans)glycosidases"/>
    <property type="match status" value="1"/>
</dbReference>
<dbReference type="GO" id="GO:0009253">
    <property type="term" value="P:peptidoglycan catabolic process"/>
    <property type="evidence" value="ECO:0007669"/>
    <property type="project" value="InterPro"/>
</dbReference>
<dbReference type="EMBL" id="WMYS01000003">
    <property type="protein sequence ID" value="MTR41404.1"/>
    <property type="molecule type" value="Genomic_DNA"/>
</dbReference>
<dbReference type="PANTHER" id="PTHR34135:SF2">
    <property type="entry name" value="LYSOZYME"/>
    <property type="match status" value="1"/>
</dbReference>
<dbReference type="InterPro" id="IPR017853">
    <property type="entry name" value="GH"/>
</dbReference>
<organism evidence="5 6">
    <name type="scientific">Streptococcus parasanguinis</name>
    <dbReference type="NCBI Taxonomy" id="1318"/>
    <lineage>
        <taxon>Bacteria</taxon>
        <taxon>Bacillati</taxon>
        <taxon>Bacillota</taxon>
        <taxon>Bacilli</taxon>
        <taxon>Lactobacillales</taxon>
        <taxon>Streptococcaceae</taxon>
        <taxon>Streptococcus</taxon>
    </lineage>
</organism>
<dbReference type="Pfam" id="PF01183">
    <property type="entry name" value="Glyco_hydro_25"/>
    <property type="match status" value="1"/>
</dbReference>